<dbReference type="InterPro" id="IPR046858">
    <property type="entry name" value="ChrB_N"/>
</dbReference>
<gene>
    <name evidence="2" type="ORF">Pmgp_02762</name>
</gene>
<keyword evidence="3" id="KW-1185">Reference proteome</keyword>
<dbReference type="Pfam" id="PF20229">
    <property type="entry name" value="ChrB_N"/>
    <property type="match status" value="1"/>
</dbReference>
<evidence type="ECO:0000313" key="2">
    <source>
        <dbReference type="EMBL" id="TEB09959.1"/>
    </source>
</evidence>
<organism evidence="2 3">
    <name type="scientific">Pelotomaculum propionicicum</name>
    <dbReference type="NCBI Taxonomy" id="258475"/>
    <lineage>
        <taxon>Bacteria</taxon>
        <taxon>Bacillati</taxon>
        <taxon>Bacillota</taxon>
        <taxon>Clostridia</taxon>
        <taxon>Eubacteriales</taxon>
        <taxon>Desulfotomaculaceae</taxon>
        <taxon>Pelotomaculum</taxon>
    </lineage>
</organism>
<evidence type="ECO:0000313" key="3">
    <source>
        <dbReference type="Proteomes" id="UP000297597"/>
    </source>
</evidence>
<reference evidence="2 3" key="1">
    <citation type="journal article" date="2018" name="Environ. Microbiol.">
        <title>Novel energy conservation strategies and behaviour of Pelotomaculum schinkii driving syntrophic propionate catabolism.</title>
        <authorList>
            <person name="Hidalgo-Ahumada C.A.P."/>
            <person name="Nobu M.K."/>
            <person name="Narihiro T."/>
            <person name="Tamaki H."/>
            <person name="Liu W.T."/>
            <person name="Kamagata Y."/>
            <person name="Stams A.J.M."/>
            <person name="Imachi H."/>
            <person name="Sousa D.Z."/>
        </authorList>
    </citation>
    <scope>NUCLEOTIDE SEQUENCE [LARGE SCALE GENOMIC DNA]</scope>
    <source>
        <strain evidence="2 3">MGP</strain>
    </source>
</reference>
<dbReference type="Proteomes" id="UP000297597">
    <property type="component" value="Unassembled WGS sequence"/>
</dbReference>
<accession>A0A4Y7RMJ0</accession>
<feature type="domain" description="ChrB N-terminal" evidence="1">
    <location>
        <begin position="19"/>
        <end position="172"/>
    </location>
</feature>
<dbReference type="AlphaFoldDB" id="A0A4Y7RMJ0"/>
<evidence type="ECO:0000259" key="1">
    <source>
        <dbReference type="Pfam" id="PF20229"/>
    </source>
</evidence>
<dbReference type="OrthoDB" id="9784302at2"/>
<dbReference type="RefSeq" id="WP_134214564.1">
    <property type="nucleotide sequence ID" value="NZ_QFFZ01000035.1"/>
</dbReference>
<sequence>MNEWLILIYKVPSEPTRYRASIWRKIKAIGAIYLQSSVCILPLTHKTEKNLRLLRREIEGYGGEAHLVKASFLLQEQSVIDQFNQARNEEYEEIIGRCKDFFKEIENETSNEHFTYGELEENEEDFEKLKKWFKKIQERDFFHASASNTALELLKKCEEMMEKFGEQVFEREEIIDDQTEDALMAKTNT</sequence>
<proteinExistence type="predicted"/>
<protein>
    <recommendedName>
        <fullName evidence="1">ChrB N-terminal domain-containing protein</fullName>
    </recommendedName>
</protein>
<dbReference type="EMBL" id="QFFZ01000035">
    <property type="protein sequence ID" value="TEB09959.1"/>
    <property type="molecule type" value="Genomic_DNA"/>
</dbReference>
<name>A0A4Y7RMJ0_9FIRM</name>
<comment type="caution">
    <text evidence="2">The sequence shown here is derived from an EMBL/GenBank/DDBJ whole genome shotgun (WGS) entry which is preliminary data.</text>
</comment>